<dbReference type="SUPFAM" id="SSF50405">
    <property type="entry name" value="Actin-crosslinking proteins"/>
    <property type="match status" value="1"/>
</dbReference>
<evidence type="ECO:0000313" key="3">
    <source>
        <dbReference type="EnsemblPlants" id="OMERI06G04640.1"/>
    </source>
</evidence>
<keyword evidence="4" id="KW-1185">Reference proteome</keyword>
<dbReference type="Pfam" id="PF04601">
    <property type="entry name" value="DUF569"/>
    <property type="match status" value="1"/>
</dbReference>
<sequence>MEQFHDGHRVWLRSRVHGTYLHADDDGRGVSLRPHGASLNAAWMVHLDDRNPVQRLLLLHSAAYGRYLAGTTTPAPSGLLGYRVAQRDFDLVDDDSVLWQALCLDSGDDVLLRHATGRYLHDNDGTSITIHDHEDHDSSSSSRRTHWVVETIGPKDSIPSLSGPRPSQIQDEPVIRNIRFIRAIPQGLLSDNWTAFQFSGRSVDGLKQELARRAAVDLVIQYSLCIRAGCHGRLTPLLLHLLPHNNETLDVVLMMTGPTNSGSGEKKAGKKVATSDSLSEHPVIGLEEARSKYLRLQNEVICEERKRRIKREQFEQMKRNIRWDDLTLEEKKITRK</sequence>
<evidence type="ECO:0000313" key="4">
    <source>
        <dbReference type="Proteomes" id="UP000008021"/>
    </source>
</evidence>
<feature type="domain" description="DUF569" evidence="1">
    <location>
        <begin position="1"/>
        <end position="148"/>
    </location>
</feature>
<dbReference type="CDD" id="cd23340">
    <property type="entry name" value="beta-trefoil_FSCN_ACP-like"/>
    <property type="match status" value="1"/>
</dbReference>
<reference evidence="3" key="1">
    <citation type="submission" date="2015-04" db="UniProtKB">
        <authorList>
            <consortium name="EnsemblPlants"/>
        </authorList>
    </citation>
    <scope>IDENTIFICATION</scope>
</reference>
<evidence type="ECO:0000259" key="2">
    <source>
        <dbReference type="Pfam" id="PF22932"/>
    </source>
</evidence>
<dbReference type="InterPro" id="IPR007679">
    <property type="entry name" value="DUF569"/>
</dbReference>
<dbReference type="InterPro" id="IPR054726">
    <property type="entry name" value="Ubiq_DUF569-assoc"/>
</dbReference>
<accession>A0A0E0DXB3</accession>
<dbReference type="Pfam" id="PF22932">
    <property type="entry name" value="Ubiq_DUF_assoc"/>
    <property type="match status" value="1"/>
</dbReference>
<protein>
    <submittedName>
        <fullName evidence="3">Uncharacterized protein</fullName>
    </submittedName>
</protein>
<dbReference type="HOGENOM" id="CLU_046057_3_1_1"/>
<proteinExistence type="predicted"/>
<dbReference type="Gramene" id="OMERI06G04640.1">
    <property type="protein sequence ID" value="OMERI06G04640.1"/>
    <property type="gene ID" value="OMERI06G04640"/>
</dbReference>
<reference evidence="3" key="2">
    <citation type="submission" date="2018-05" db="EMBL/GenBank/DDBJ databases">
        <title>OmerRS3 (Oryza meridionalis Reference Sequence Version 3).</title>
        <authorList>
            <person name="Zhang J."/>
            <person name="Kudrna D."/>
            <person name="Lee S."/>
            <person name="Talag J."/>
            <person name="Welchert J."/>
            <person name="Wing R.A."/>
        </authorList>
    </citation>
    <scope>NUCLEOTIDE SEQUENCE [LARGE SCALE GENOMIC DNA]</scope>
    <source>
        <strain evidence="3">cv. OR44</strain>
    </source>
</reference>
<name>A0A0E0DXB3_9ORYZ</name>
<dbReference type="EnsemblPlants" id="OMERI06G04640.1">
    <property type="protein sequence ID" value="OMERI06G04640.1"/>
    <property type="gene ID" value="OMERI06G04640"/>
</dbReference>
<dbReference type="AlphaFoldDB" id="A0A0E0DXB3"/>
<dbReference type="PANTHER" id="PTHR31205:SF3">
    <property type="entry name" value="OS06G0161100 PROTEIN"/>
    <property type="match status" value="1"/>
</dbReference>
<organism evidence="3">
    <name type="scientific">Oryza meridionalis</name>
    <dbReference type="NCBI Taxonomy" id="40149"/>
    <lineage>
        <taxon>Eukaryota</taxon>
        <taxon>Viridiplantae</taxon>
        <taxon>Streptophyta</taxon>
        <taxon>Embryophyta</taxon>
        <taxon>Tracheophyta</taxon>
        <taxon>Spermatophyta</taxon>
        <taxon>Magnoliopsida</taxon>
        <taxon>Liliopsida</taxon>
        <taxon>Poales</taxon>
        <taxon>Poaceae</taxon>
        <taxon>BOP clade</taxon>
        <taxon>Oryzoideae</taxon>
        <taxon>Oryzeae</taxon>
        <taxon>Oryzinae</taxon>
        <taxon>Oryza</taxon>
    </lineage>
</organism>
<dbReference type="Proteomes" id="UP000008021">
    <property type="component" value="Chromosome 6"/>
</dbReference>
<evidence type="ECO:0000259" key="1">
    <source>
        <dbReference type="Pfam" id="PF04601"/>
    </source>
</evidence>
<feature type="domain" description="DUF569" evidence="2">
    <location>
        <begin position="176"/>
        <end position="254"/>
    </location>
</feature>
<dbReference type="PANTHER" id="PTHR31205">
    <property type="entry name" value="ACTIN CROSS-LINKING PROTEIN (DUF569)"/>
    <property type="match status" value="1"/>
</dbReference>
<dbReference type="InterPro" id="IPR008999">
    <property type="entry name" value="Actin-crosslinking"/>
</dbReference>
<dbReference type="STRING" id="40149.A0A0E0DXB3"/>